<proteinExistence type="predicted"/>
<sequence>MDNLNSKGGNINNQPEPVNTMPIKIPKNVRQVGSMGSRNKVIYVEDYVMTYIKQLSDKEHSGCRIAVLLGYYIRTEESKNIFIKGAIEMMNTDFGNGIAFSDEGWTSIYENIKRYFSDVEIVGWSLIGPEFFIESGEKIRKIHMENFSGSDKVFLKMDSMEKEEAFYVNENNQLVKLNGYYIYYEKNEEMQNYMVENKEAVSEEKNYTDHTTRKIRNVIQEKKEIKDDRSIIRLLYAASTLLAIIVLVIAATMLDNYDKMKSMETALNTISKSLNIAQNDGDTLDEAVNTETGEQTGDNTQVADGNKENSQVADADSQTGDNDKNIVDNQPGKGSDAEEEQGSDNGQETTVETIEGNVNTIEEDDNKPADDADGDNIPNGDNSESDNTGNKKDTAKADDQNDNSASAADNSNSNKDDNETVQTSAPVKYYIVHAGDTLASISHQLYNTFSYMDEIKKLNGIEDENKIYEGQKLIVP</sequence>
<feature type="domain" description="LysM" evidence="3">
    <location>
        <begin position="428"/>
        <end position="475"/>
    </location>
</feature>
<feature type="region of interest" description="Disordered" evidence="1">
    <location>
        <begin position="293"/>
        <end position="421"/>
    </location>
</feature>
<evidence type="ECO:0000256" key="2">
    <source>
        <dbReference type="SAM" id="Phobius"/>
    </source>
</evidence>
<feature type="compositionally biased region" description="Polar residues" evidence="1">
    <location>
        <begin position="379"/>
        <end position="388"/>
    </location>
</feature>
<dbReference type="InterPro" id="IPR036779">
    <property type="entry name" value="LysM_dom_sf"/>
</dbReference>
<feature type="compositionally biased region" description="Polar residues" evidence="1">
    <location>
        <begin position="293"/>
        <end position="320"/>
    </location>
</feature>
<feature type="compositionally biased region" description="Polar residues" evidence="1">
    <location>
        <begin position="343"/>
        <end position="360"/>
    </location>
</feature>
<evidence type="ECO:0000259" key="3">
    <source>
        <dbReference type="PROSITE" id="PS51782"/>
    </source>
</evidence>
<evidence type="ECO:0000256" key="1">
    <source>
        <dbReference type="SAM" id="MobiDB-lite"/>
    </source>
</evidence>
<feature type="compositionally biased region" description="Basic and acidic residues" evidence="1">
    <location>
        <begin position="389"/>
        <end position="399"/>
    </location>
</feature>
<feature type="transmembrane region" description="Helical" evidence="2">
    <location>
        <begin position="234"/>
        <end position="254"/>
    </location>
</feature>
<reference evidence="4 5" key="1">
    <citation type="submission" date="2020-01" db="EMBL/GenBank/DDBJ databases">
        <title>Genome analysis of Anaerocolumna sp. CBA3638.</title>
        <authorList>
            <person name="Kim J."/>
            <person name="Roh S.W."/>
        </authorList>
    </citation>
    <scope>NUCLEOTIDE SEQUENCE [LARGE SCALE GENOMIC DNA]</scope>
    <source>
        <strain evidence="4 5">CBA3638</strain>
    </source>
</reference>
<keyword evidence="2" id="KW-0812">Transmembrane</keyword>
<dbReference type="KEGG" id="anr:Ana3638_04980"/>
<dbReference type="EMBL" id="CP048000">
    <property type="protein sequence ID" value="QHQ60207.1"/>
    <property type="molecule type" value="Genomic_DNA"/>
</dbReference>
<dbReference type="InterPro" id="IPR018392">
    <property type="entry name" value="LysM"/>
</dbReference>
<feature type="compositionally biased region" description="Low complexity" evidence="1">
    <location>
        <begin position="402"/>
        <end position="413"/>
    </location>
</feature>
<dbReference type="AlphaFoldDB" id="A0A6P1TIS7"/>
<evidence type="ECO:0000313" key="5">
    <source>
        <dbReference type="Proteomes" id="UP000464314"/>
    </source>
</evidence>
<organism evidence="4 5">
    <name type="scientific">Anaerocolumna sedimenticola</name>
    <dbReference type="NCBI Taxonomy" id="2696063"/>
    <lineage>
        <taxon>Bacteria</taxon>
        <taxon>Bacillati</taxon>
        <taxon>Bacillota</taxon>
        <taxon>Clostridia</taxon>
        <taxon>Lachnospirales</taxon>
        <taxon>Lachnospiraceae</taxon>
        <taxon>Anaerocolumna</taxon>
    </lineage>
</organism>
<dbReference type="Gene3D" id="3.10.350.10">
    <property type="entry name" value="LysM domain"/>
    <property type="match status" value="1"/>
</dbReference>
<dbReference type="SUPFAM" id="SSF54106">
    <property type="entry name" value="LysM domain"/>
    <property type="match status" value="1"/>
</dbReference>
<evidence type="ECO:0000313" key="4">
    <source>
        <dbReference type="EMBL" id="QHQ60207.1"/>
    </source>
</evidence>
<keyword evidence="2" id="KW-1133">Transmembrane helix</keyword>
<keyword evidence="5" id="KW-1185">Reference proteome</keyword>
<gene>
    <name evidence="4" type="ORF">Ana3638_04980</name>
</gene>
<feature type="region of interest" description="Disordered" evidence="1">
    <location>
        <begin position="1"/>
        <end position="20"/>
    </location>
</feature>
<dbReference type="SMART" id="SM00257">
    <property type="entry name" value="LysM"/>
    <property type="match status" value="1"/>
</dbReference>
<protein>
    <submittedName>
        <fullName evidence="4">LysM peptidoglycan-binding domain-containing protein</fullName>
    </submittedName>
</protein>
<dbReference type="RefSeq" id="WP_161837043.1">
    <property type="nucleotide sequence ID" value="NZ_CP048000.1"/>
</dbReference>
<feature type="compositionally biased region" description="Polar residues" evidence="1">
    <location>
        <begin position="1"/>
        <end position="17"/>
    </location>
</feature>
<dbReference type="Pfam" id="PF01476">
    <property type="entry name" value="LysM"/>
    <property type="match status" value="1"/>
</dbReference>
<dbReference type="PROSITE" id="PS51782">
    <property type="entry name" value="LYSM"/>
    <property type="match status" value="1"/>
</dbReference>
<dbReference type="Proteomes" id="UP000464314">
    <property type="component" value="Chromosome"/>
</dbReference>
<keyword evidence="2" id="KW-0472">Membrane</keyword>
<accession>A0A6P1TIS7</accession>
<dbReference type="CDD" id="cd00118">
    <property type="entry name" value="LysM"/>
    <property type="match status" value="1"/>
</dbReference>
<name>A0A6P1TIS7_9FIRM</name>